<dbReference type="PANTHER" id="PTHR47260:SF3">
    <property type="entry name" value="THIOESTERASE FAMILY PROTEIN (AFU_ORTHOLOGUE AFUA_7G03960)"/>
    <property type="match status" value="1"/>
</dbReference>
<dbReference type="InterPro" id="IPR006683">
    <property type="entry name" value="Thioestr_dom"/>
</dbReference>
<dbReference type="InterPro" id="IPR052061">
    <property type="entry name" value="PTE-AB_protein"/>
</dbReference>
<name>A0AAI9E7H6_9PEZI</name>
<comment type="caution">
    <text evidence="3">The sequence shown here is derived from an EMBL/GenBank/DDBJ whole genome shotgun (WGS) entry which is preliminary data.</text>
</comment>
<dbReference type="Pfam" id="PF03061">
    <property type="entry name" value="4HBT"/>
    <property type="match status" value="1"/>
</dbReference>
<dbReference type="Gene3D" id="3.10.129.10">
    <property type="entry name" value="Hotdog Thioesterase"/>
    <property type="match status" value="1"/>
</dbReference>
<sequence length="217" mass="24248">MAPANSTSPHKRKLPPRASPSSVEHLAQISWLRPYLDDHDFRIIPDNRTVTNDGRGHTLMGKTWNTESTIKALLSFWRPPPEDLRGKDITELSLPMPESTRPEVRRFCTLGPDLNAHPDLLHGGVISCLLDSCLGGCVGMLLSHSRDENPMFTVQLHVTYKKPIKTPGTVMLRAWVVKIEEEGRKVWAEGVVEGEGNIVHASAQGMWLRAGKKQHKL</sequence>
<gene>
    <name evidence="3" type="ORF">LECACI_7A001325</name>
</gene>
<dbReference type="InterPro" id="IPR029069">
    <property type="entry name" value="HotDog_dom_sf"/>
</dbReference>
<accession>A0AAI9E7H6</accession>
<dbReference type="Proteomes" id="UP001296104">
    <property type="component" value="Unassembled WGS sequence"/>
</dbReference>
<keyword evidence="4" id="KW-1185">Reference proteome</keyword>
<dbReference type="AlphaFoldDB" id="A0AAI9E7H6"/>
<dbReference type="SUPFAM" id="SSF54637">
    <property type="entry name" value="Thioesterase/thiol ester dehydrase-isomerase"/>
    <property type="match status" value="1"/>
</dbReference>
<evidence type="ECO:0000313" key="4">
    <source>
        <dbReference type="Proteomes" id="UP001296104"/>
    </source>
</evidence>
<proteinExistence type="predicted"/>
<organism evidence="3 4">
    <name type="scientific">Lecanosticta acicola</name>
    <dbReference type="NCBI Taxonomy" id="111012"/>
    <lineage>
        <taxon>Eukaryota</taxon>
        <taxon>Fungi</taxon>
        <taxon>Dikarya</taxon>
        <taxon>Ascomycota</taxon>
        <taxon>Pezizomycotina</taxon>
        <taxon>Dothideomycetes</taxon>
        <taxon>Dothideomycetidae</taxon>
        <taxon>Mycosphaerellales</taxon>
        <taxon>Mycosphaerellaceae</taxon>
        <taxon>Lecanosticta</taxon>
    </lineage>
</organism>
<evidence type="ECO:0000256" key="1">
    <source>
        <dbReference type="SAM" id="MobiDB-lite"/>
    </source>
</evidence>
<feature type="domain" description="Thioesterase" evidence="2">
    <location>
        <begin position="121"/>
        <end position="179"/>
    </location>
</feature>
<dbReference type="EMBL" id="CAVMBE010000005">
    <property type="protein sequence ID" value="CAK3829983.1"/>
    <property type="molecule type" value="Genomic_DNA"/>
</dbReference>
<feature type="region of interest" description="Disordered" evidence="1">
    <location>
        <begin position="1"/>
        <end position="21"/>
    </location>
</feature>
<dbReference type="CDD" id="cd03443">
    <property type="entry name" value="PaaI_thioesterase"/>
    <property type="match status" value="1"/>
</dbReference>
<evidence type="ECO:0000259" key="2">
    <source>
        <dbReference type="Pfam" id="PF03061"/>
    </source>
</evidence>
<reference evidence="3" key="1">
    <citation type="submission" date="2023-11" db="EMBL/GenBank/DDBJ databases">
        <authorList>
            <person name="Alioto T."/>
            <person name="Alioto T."/>
            <person name="Gomez Garrido J."/>
        </authorList>
    </citation>
    <scope>NUCLEOTIDE SEQUENCE</scope>
</reference>
<evidence type="ECO:0000313" key="3">
    <source>
        <dbReference type="EMBL" id="CAK3829983.1"/>
    </source>
</evidence>
<dbReference type="PANTHER" id="PTHR47260">
    <property type="entry name" value="UPF0644 PROTEIN PB2B4.06"/>
    <property type="match status" value="1"/>
</dbReference>
<protein>
    <recommendedName>
        <fullName evidence="2">Thioesterase domain-containing protein</fullName>
    </recommendedName>
</protein>